<proteinExistence type="predicted"/>
<gene>
    <name evidence="1" type="ORF">KYY02_30400</name>
</gene>
<dbReference type="PANTHER" id="PTHR33505">
    <property type="entry name" value="ZGC:162634"/>
    <property type="match status" value="1"/>
</dbReference>
<protein>
    <submittedName>
        <fullName evidence="1">Trm112 family protein</fullName>
    </submittedName>
</protein>
<name>A0ABV4JAD9_9ACTN</name>
<reference evidence="1 2" key="1">
    <citation type="journal article" date="2021" name="Res Sq">
        <title>Streptomyces Pimoensis sp. nov., Isolated From the Taklimakan Desert in Xinjiang, China.</title>
        <authorList>
            <person name="Zhang P."/>
            <person name="Luo X."/>
            <person name="Luo X."/>
            <person name="Liu Z."/>
            <person name="Xia Z."/>
            <person name="Wan C."/>
            <person name="zhang L."/>
        </authorList>
    </citation>
    <scope>NUCLEOTIDE SEQUENCE [LARGE SCALE GENOMIC DNA]</scope>
    <source>
        <strain evidence="1 2">TRM75549</strain>
    </source>
</reference>
<dbReference type="Pfam" id="PF03966">
    <property type="entry name" value="Trm112p"/>
    <property type="match status" value="1"/>
</dbReference>
<comment type="caution">
    <text evidence="1">The sequence shown here is derived from an EMBL/GenBank/DDBJ whole genome shotgun (WGS) entry which is preliminary data.</text>
</comment>
<dbReference type="SUPFAM" id="SSF158997">
    <property type="entry name" value="Trm112p-like"/>
    <property type="match status" value="1"/>
</dbReference>
<dbReference type="PANTHER" id="PTHR33505:SF4">
    <property type="entry name" value="PROTEIN PREY, MITOCHONDRIAL"/>
    <property type="match status" value="1"/>
</dbReference>
<sequence length="66" mass="6822">MPIDSRLLDILACPVCTAPLRADDQETELTCREAGCGRSYPVTGGIPVLIANEEMAAASVSGSLDG</sequence>
<dbReference type="RefSeq" id="WP_371243877.1">
    <property type="nucleotide sequence ID" value="NZ_JAHWZY010000053.1"/>
</dbReference>
<dbReference type="EMBL" id="JAHWZY010000053">
    <property type="protein sequence ID" value="MEZ3182813.1"/>
    <property type="molecule type" value="Genomic_DNA"/>
</dbReference>
<keyword evidence="2" id="KW-1185">Reference proteome</keyword>
<dbReference type="InterPro" id="IPR005651">
    <property type="entry name" value="Trm112-like"/>
</dbReference>
<accession>A0ABV4JAD9</accession>
<dbReference type="Gene3D" id="2.20.25.10">
    <property type="match status" value="1"/>
</dbReference>
<evidence type="ECO:0000313" key="2">
    <source>
        <dbReference type="Proteomes" id="UP001567537"/>
    </source>
</evidence>
<dbReference type="Proteomes" id="UP001567537">
    <property type="component" value="Unassembled WGS sequence"/>
</dbReference>
<organism evidence="1 2">
    <name type="scientific">Streptomyces pimonensis</name>
    <dbReference type="NCBI Taxonomy" id="2860288"/>
    <lineage>
        <taxon>Bacteria</taxon>
        <taxon>Bacillati</taxon>
        <taxon>Actinomycetota</taxon>
        <taxon>Actinomycetes</taxon>
        <taxon>Kitasatosporales</taxon>
        <taxon>Streptomycetaceae</taxon>
        <taxon>Streptomyces</taxon>
    </lineage>
</organism>
<evidence type="ECO:0000313" key="1">
    <source>
        <dbReference type="EMBL" id="MEZ3182813.1"/>
    </source>
</evidence>